<dbReference type="EMBL" id="LN714483">
    <property type="protein sequence ID" value="CEL67948.1"/>
    <property type="molecule type" value="Genomic_DNA"/>
</dbReference>
<proteinExistence type="predicted"/>
<feature type="compositionally biased region" description="Basic and acidic residues" evidence="2">
    <location>
        <begin position="3459"/>
        <end position="3469"/>
    </location>
</feature>
<feature type="region of interest" description="Disordered" evidence="2">
    <location>
        <begin position="117"/>
        <end position="276"/>
    </location>
</feature>
<organism evidence="3">
    <name type="scientific">Neospora caninum (strain Liverpool)</name>
    <dbReference type="NCBI Taxonomy" id="572307"/>
    <lineage>
        <taxon>Eukaryota</taxon>
        <taxon>Sar</taxon>
        <taxon>Alveolata</taxon>
        <taxon>Apicomplexa</taxon>
        <taxon>Conoidasida</taxon>
        <taxon>Coccidia</taxon>
        <taxon>Eucoccidiorida</taxon>
        <taxon>Eimeriorina</taxon>
        <taxon>Sarcocystidae</taxon>
        <taxon>Neospora</taxon>
    </lineage>
</organism>
<dbReference type="PANTHER" id="PTHR13037">
    <property type="entry name" value="FORMIN"/>
    <property type="match status" value="1"/>
</dbReference>
<feature type="region of interest" description="Disordered" evidence="2">
    <location>
        <begin position="3682"/>
        <end position="3707"/>
    </location>
</feature>
<feature type="compositionally biased region" description="Polar residues" evidence="2">
    <location>
        <begin position="586"/>
        <end position="599"/>
    </location>
</feature>
<evidence type="ECO:0000256" key="2">
    <source>
        <dbReference type="SAM" id="MobiDB-lite"/>
    </source>
</evidence>
<feature type="region of interest" description="Disordered" evidence="2">
    <location>
        <begin position="4243"/>
        <end position="4336"/>
    </location>
</feature>
<feature type="region of interest" description="Disordered" evidence="2">
    <location>
        <begin position="1732"/>
        <end position="1768"/>
    </location>
</feature>
<feature type="compositionally biased region" description="Low complexity" evidence="2">
    <location>
        <begin position="1895"/>
        <end position="1916"/>
    </location>
</feature>
<feature type="compositionally biased region" description="Basic and acidic residues" evidence="2">
    <location>
        <begin position="3373"/>
        <end position="3392"/>
    </location>
</feature>
<feature type="compositionally biased region" description="Basic and acidic residues" evidence="2">
    <location>
        <begin position="1418"/>
        <end position="1437"/>
    </location>
</feature>
<feature type="compositionally biased region" description="Basic and acidic residues" evidence="2">
    <location>
        <begin position="2183"/>
        <end position="2213"/>
    </location>
</feature>
<feature type="compositionally biased region" description="Basic and acidic residues" evidence="2">
    <location>
        <begin position="4580"/>
        <end position="4592"/>
    </location>
</feature>
<dbReference type="PANTHER" id="PTHR13037:SF24">
    <property type="entry name" value="POLYCOMB PROTEIN PCL-RELATED"/>
    <property type="match status" value="1"/>
</dbReference>
<feature type="compositionally biased region" description="Pro residues" evidence="2">
    <location>
        <begin position="2292"/>
        <end position="2306"/>
    </location>
</feature>
<feature type="compositionally biased region" description="Basic and acidic residues" evidence="2">
    <location>
        <begin position="1401"/>
        <end position="1411"/>
    </location>
</feature>
<feature type="compositionally biased region" description="Polar residues" evidence="2">
    <location>
        <begin position="3106"/>
        <end position="3115"/>
    </location>
</feature>
<feature type="compositionally biased region" description="Low complexity" evidence="2">
    <location>
        <begin position="3356"/>
        <end position="3372"/>
    </location>
</feature>
<feature type="region of interest" description="Disordered" evidence="2">
    <location>
        <begin position="509"/>
        <end position="568"/>
    </location>
</feature>
<feature type="region of interest" description="Disordered" evidence="2">
    <location>
        <begin position="2509"/>
        <end position="2533"/>
    </location>
</feature>
<feature type="compositionally biased region" description="Basic and acidic residues" evidence="2">
    <location>
        <begin position="3838"/>
        <end position="3853"/>
    </location>
</feature>
<feature type="region of interest" description="Disordered" evidence="2">
    <location>
        <begin position="777"/>
        <end position="801"/>
    </location>
</feature>
<feature type="compositionally biased region" description="Basic and acidic residues" evidence="2">
    <location>
        <begin position="1601"/>
        <end position="1614"/>
    </location>
</feature>
<feature type="compositionally biased region" description="Low complexity" evidence="2">
    <location>
        <begin position="425"/>
        <end position="440"/>
    </location>
</feature>
<feature type="region of interest" description="Disordered" evidence="2">
    <location>
        <begin position="1694"/>
        <end position="1713"/>
    </location>
</feature>
<reference evidence="3" key="1">
    <citation type="journal article" date="2015" name="PLoS ONE">
        <title>Comprehensive Evaluation of Toxoplasma gondii VEG and Neospora caninum LIV Genomes with Tachyzoite Stage Transcriptome and Proteome Defines Novel Transcript Features.</title>
        <authorList>
            <person name="Ramaprasad A."/>
            <person name="Mourier T."/>
            <person name="Naeem R."/>
            <person name="Malas T.B."/>
            <person name="Moussa E."/>
            <person name="Panigrahi A."/>
            <person name="Vermont S.J."/>
            <person name="Otto T.D."/>
            <person name="Wastling J."/>
            <person name="Pain A."/>
        </authorList>
    </citation>
    <scope>NUCLEOTIDE SEQUENCE</scope>
    <source>
        <strain evidence="3">Liverpool</strain>
    </source>
</reference>
<feature type="compositionally biased region" description="Low complexity" evidence="2">
    <location>
        <begin position="1841"/>
        <end position="1854"/>
    </location>
</feature>
<feature type="region of interest" description="Disordered" evidence="2">
    <location>
        <begin position="1584"/>
        <end position="1617"/>
    </location>
</feature>
<feature type="region of interest" description="Disordered" evidence="2">
    <location>
        <begin position="4370"/>
        <end position="4390"/>
    </location>
</feature>
<feature type="compositionally biased region" description="Basic and acidic residues" evidence="2">
    <location>
        <begin position="157"/>
        <end position="177"/>
    </location>
</feature>
<feature type="compositionally biased region" description="Basic and acidic residues" evidence="2">
    <location>
        <begin position="3894"/>
        <end position="3919"/>
    </location>
</feature>
<feature type="compositionally biased region" description="Low complexity" evidence="2">
    <location>
        <begin position="1923"/>
        <end position="1943"/>
    </location>
</feature>
<feature type="region of interest" description="Disordered" evidence="2">
    <location>
        <begin position="1401"/>
        <end position="1490"/>
    </location>
</feature>
<feature type="compositionally biased region" description="Basic and acidic residues" evidence="2">
    <location>
        <begin position="219"/>
        <end position="258"/>
    </location>
</feature>
<feature type="compositionally biased region" description="Basic and acidic residues" evidence="2">
    <location>
        <begin position="2583"/>
        <end position="2592"/>
    </location>
</feature>
<evidence type="ECO:0000256" key="1">
    <source>
        <dbReference type="ARBA" id="ARBA00022581"/>
    </source>
</evidence>
<name>A0A0F7UDL2_NEOCL</name>
<feature type="compositionally biased region" description="Basic and acidic residues" evidence="2">
    <location>
        <begin position="914"/>
        <end position="926"/>
    </location>
</feature>
<sequence length="4600" mass="490700">MAFVGSRPACQSTPEREAKAASSKLKPAGRRAREPTGGPDLFSTAQLEFIESLSVLLLLSLPVDAPRSFAGLASAVAASPPARSAAWPCACRFPTSSSAFPCLPSAECCPEESAKRRDEAGVESGGNGGAVSKSRQRRRMLPSPLSNQERGTDDEERPTKAARGGDPRGERGEERGQEGGAPLPTSLHVHHPGPATSEAETWQLERMARAVDQESTDEWGEREAERGARMSEGANDGKRGNGDETETTARDCGRERSKQGASETGEPSRVRRDAADVRPRFEHFFLSPCEANTETRELTHSEHRPEGTGKGTTPVEQGEDQTSGGLQEREQLLNRRRGAQACSPSACIPTLLLDLYRGNPLWRVRRKAFPILNERLIRAAPFFAFLLLEAEVDSLRTSASCDVHCVAGPASPLPGTPRLPPDCASPPSSWGSPSLLAPSGGATGPAPPPERLEIALALASRLFLHISREVQTSALLVLLLPMSVSQLWRLLRHAVLSPLGGCVSCEIGSGSPPTASEAPHTNGATEASRLDKESRQAEAQWGTEEESVSSRQRKHSSARPLQANRGANASASASFFRRLFFRQDTGSKNAGTQTDSTANPGVAPPTCKRTALSLPQGSMDPSGTSVASQPVGAASRLPLASVGSLTAARAAVPYSPAGGVSLPSDSPPSSLARNPAFLRCWPQCRDVAAQAVSASSALLELLDKTHSLFVSSPSASPPSTLSSLSSTRSFSVSSSLSSSVSSSLAFSPSCATACSALASAASWESVLPASRLGAAAPELGEGREPSASRKRDETHVGRGCPDTERLRRQQEWQMRILLSHFSRALRRAFLLDKVDSCAMERNGKADAAADTVSAVGLERGARESQELGKDETKQGTTDATRRDEIRRGTDGLTGPQDQEKGEPPSSGEAIRFPKTADGDGVRETVHELQAGRSIANPTLEPLRDGHMQNGSDNVGEPADSPWASETPLDDTLDALPSLPCVTALAPQCLWWTVSQLSNAPLFRSSVHATLSTQGSASVPPPASACAPFPLPAALCGGPPASPGGARRLFACSRDSLEGPPSRPSHWARHHALGFDSPASSSGVAFESPPSSIPVPMPPPFLRECCDGVYQHTQHGATARIRGRTRARTRDRTKYKTRASTRERTRDRTRERVGERTTQRLDDRPRQRPGERMKAMGRGRCRDISPFPYVFREKPTSVPEPADTDGELRSSERAKAEQELEPRLPERRSTRLAWRPPRGNADAAAEGQGCAPRRHREGETAQGRTTMEAVGQDDEDETDAISGTRRWCGRPDMASDPDLSPLPRSLARLRRRQHNLLCFFQPPFASLSRPPVFSSSLLAPLCPPPSAAEEVSRVREHRSTPGGSNACEASTLSTANVRRLLMALSGACRLFVHHLEAIEEAARDGHQPKKAVDTQATAAREDAGGEGENAGHELKNEMGPRNLAGKETADSEDDSAATTSRVQLGNRMGKRDTRADHSLASSLSSASPFSSRSSSFASLCRTSVSPACCPVSSSSRSLSPSSEVSRRPAFSSFLSASCYSSPFRASSWRSSLVSTASRISSLLLLLDKQIAQICGRRGDACTRSAFQGDDERDPQGDQAAENEVHKSTVRHDAREANQSVGEDELMEILRLLIHTPVLPAGSVSSQYCHISQAKGDLLNQAFPGITGASPASHPSSPCDALASSPCDALASSPCRSRLPSSSASRIPSPERPGSLPSYPSLRACLCFGDAGSPSGTGSARPKRREHWTEHWDARATPDTKAREEGGAWSHRQAASPCACGVGFFWDWSPDEEVPVLVRRQARSRQPGSPPRQHSWFLSHAAASPCLGRSLPSTATERPPKDFSPSPAFPSPTTTPHEGARVGLASCRHPLEFVAHWIVLQASRVVRRISESSFVSSSSTSLPQASSPSPTVSALCSPSSPPPLSSDASRLHSPAPHPAVALSPSSASSSSLDSLFDMLLDAEAPIARLLPLVHALRIETRSPFPFASLLRRTLAGIRVFVPLRQPLPLPPSARLSASSLPSVCHPLSPSGRTGCLPALAPPSPPSVWSAGVPQPSPASPPESGKSLLFPFFFDDRTTPSPSSALPTHLHQASTSPSLGMTVTVLLPDLLSRFDVGRWRAGLDEGHADPSRLCEENRASGARDSRCEPESARHALEEQRQGRHTGARGGDSNHGSMPEPQPTDEPTTRRQDKEDDEHQRDAGDKPTDWKAHAKRGQEETRELLVYVAMRLLHETLRLAVLRAKQSQTRGAGRLWGRSEAASGASNAASPFALSSPCGDSLWHPERFRSPSTSATPPPSPAVHPIPLPASPKSSVTADPAAAPAARCRSLVASLLPSPAPASPLSTTHLLPGLVNETFLNIEETYRVSLRHFLALFPSRPPASSAVSSRPVRASAPQPAGRAAPAPVAWLHRSSSALLRSLLPLLLSHALPCSLFHPSFPPELLRFLLRFLGAPPETPSHIAARTACGEGTCSRSPLSTLCAQHSTATCGSEPAGSVSPSSPVSRSLHYLFSSPASRPSTRPTPPDDPLLGTLSRMHPPSPLSRSMAAFILSVFARETLTWILFQEEEQRDEASRAPRKQRIGDGAPRDAPRGTTERVFQLPGTVSPGHQEGVQKARMQHETGGKSPVAATLDDGQQPGCVGAMAERADAESEACERRSLQKVLFLVLLVLALRRLLSPELSRVPTNRTGKTAMAANTLHEHDSPPSSPHVEGACPPNASPSPSRVASDRASSPRAAAAFSPPLLEQRKRERGRKEASSRDVACRLLARFLATLVLARTSEAPDGDAVQTGFAREACTGFVAEMGAKSGHGTTPQTTRNHMRKDVTFANQLIYVCAVYGLSPLSPVDCMYTLALGLRQVLHPGLSRLSKSTGFRVSPACSFSSSERSYSSSSLLSLSPFSGSAAFHGGVSLASCQTPPASPAALRAAAGGCASSPETPEKALRRCEHLLSLGSLAIRQRHGRPENNGARGPEAATPSQAEPHGWPPDDEAHFESESLRSARLLRQPRARALIAEGAGETWTRCETGRGGGRGQVKRSVIQEVCMSLLRLLSRCHSQAPGGSRESSVAPAVPHIHAFLFSGFVAVLDTSRAPTKRTHASTLRAFSCSSRQKSDSTQCPSSVARRFRPGASLSASARRAASTPLTMRSLAGPRRRAGRFAWAKKPSQLNARRGKSNASGSGSSRRERRGSGTQCGSRPTLPRSVAPCPSSTSSVHGPPPAVPAATSSWCALLSPSSSPRGSPAHAAAAQPFSASPAGFSPCASPGFCAVCSPTEGGEDRTPAGAGRGVERAAVDSSARRGNATKKHAGSQAKGRKSGESQRGFKFSFTHPSSSSLFDLSPSASSRTSEESPAKPKIRARVAGAAEGAQPPQRAGAAPEAERERRETDARAKPGETRHGPLAGTVNREAEDAQGRARETWKEQIGFRRKEGKDQERQFCGGLEGHNRAAVRTENRNGIVRAQTQKGERQRDRREPNQGASSVAKTEDRGPHSGRAQSAEETPGQETTGEEPEAGRQEERGKQSSPDIATEAIRNLPTDISDTMKDRETVSGPSCWRECFPLAPCRKCAADPDGAFPLAGRTLALSPRSLSTPPLCSAFAPFCCVPPAAATDAMPCQSLRSASRLLGSPASSAVLEKDFDSVETGPRDPACRRQPQMVSEVYQQAPVPLKPSGTQGCFLDASRVSPASAASPVSSPLASPPPAPDSVAAKPRADSASFRSSCEARAGGWSAVSTQVPTRGLAPRRGCLSLSAEGDLGVFRDPSCRFHGSPSVCDHGPTAGPKPDESPHGGRDKTRCQERDEGCDADPREKEGEQPTEGEGSQGPDGVRDAGGEAADNETCAGLGHAERNGLVKDGGELGDTKPGVTRQGPEDENVGTGKVCGPNHDTEELAEDGEGQSRGARAERRARSEEREVRAIGQVDSKREGNPPNEKSGGTRVGEATETKGATGMTKEAENEGPRETRARPSAKTPHEQRKHGIVSLRQPVPVDARCTRKRHGTSADVEEAGEAVRRHQASITTEALLRAGADRRSLSSRSCEQERTQTEQSAAIAERSRKETGRGPGHRGRNAETAGANFGTWYALPTIAKRVADTHERCGERASPRYPDDTVREPAVPPTRDEEVPQMLACQVGSPTRSPRPQWLSMTGHASEEPVVTREETTIPEAPNTHSRFQIPRDTAVCRVKLRPSPCVDTSRKLSAGLACSRSEDGAQTSRFGAALESPVREQETRRRLVRSLPRNVLDRSNGLASVVARRGRTDDTAKRLAPPARPSGERNCRGDFFGHALPESEEGGTQSCLPSDASVASHVSPGEQTSARESRESAQIRNGSPRRGAKAKLKSETAQAQPCHASASAFFVGLQVRGEGDDGRVVNLPFKAPSRVREEQKRSGSGGSWLGSFENDTNAHWFRATAHERREVTPRQACGKNVLFRVEQTAAEGEGSGADRGLEKRQQKNRTDGDREEEPGRMQGKVQLSTWRERDSSRSDVAARTRNARDKVRKANAAGGTRQGENAAEKQAEKKEREPHKSRNGGEQSTHIGKRERTESAMMHLRSCEQKEQAKMSTLGSEDPQGNGGRSASRIQEGEASGRSPKEVKGDARDQRLPCISRLV</sequence>
<feature type="compositionally biased region" description="Basic and acidic residues" evidence="2">
    <location>
        <begin position="4436"/>
        <end position="4449"/>
    </location>
</feature>
<feature type="compositionally biased region" description="Basic and acidic residues" evidence="2">
    <location>
        <begin position="2743"/>
        <end position="2755"/>
    </location>
</feature>
<feature type="region of interest" description="Disordered" evidence="2">
    <location>
        <begin position="2120"/>
        <end position="2213"/>
    </location>
</feature>
<feature type="region of interest" description="Disordered" evidence="2">
    <location>
        <begin position="586"/>
        <end position="629"/>
    </location>
</feature>
<feature type="compositionally biased region" description="Low complexity" evidence="2">
    <location>
        <begin position="1477"/>
        <end position="1490"/>
    </location>
</feature>
<feature type="compositionally biased region" description="Low complexity" evidence="2">
    <location>
        <begin position="2718"/>
        <end position="2740"/>
    </location>
</feature>
<keyword evidence="1" id="KW-0945">Host-virus interaction</keyword>
<feature type="compositionally biased region" description="Basic and acidic residues" evidence="2">
    <location>
        <begin position="4019"/>
        <end position="4036"/>
    </location>
</feature>
<feature type="region of interest" description="Disordered" evidence="2">
    <location>
        <begin position="2696"/>
        <end position="2755"/>
    </location>
</feature>
<feature type="compositionally biased region" description="Basic and acidic residues" evidence="2">
    <location>
        <begin position="3506"/>
        <end position="3515"/>
    </location>
</feature>
<feature type="region of interest" description="Disordered" evidence="2">
    <location>
        <begin position="2279"/>
        <end position="2316"/>
    </location>
</feature>
<feature type="compositionally biased region" description="Basic and acidic residues" evidence="2">
    <location>
        <begin position="4503"/>
        <end position="4517"/>
    </location>
</feature>
<feature type="compositionally biased region" description="Low complexity" evidence="2">
    <location>
        <begin position="3325"/>
        <end position="3340"/>
    </location>
</feature>
<evidence type="ECO:0000313" key="3">
    <source>
        <dbReference type="EMBL" id="CEL67948.1"/>
    </source>
</evidence>
<feature type="region of interest" description="Disordered" evidence="2">
    <location>
        <begin position="4425"/>
        <end position="4600"/>
    </location>
</feature>
<feature type="compositionally biased region" description="Basic and acidic residues" evidence="2">
    <location>
        <begin position="266"/>
        <end position="276"/>
    </location>
</feature>
<protein>
    <submittedName>
        <fullName evidence="3">Uncharacterized protein</fullName>
    </submittedName>
</protein>
<feature type="compositionally biased region" description="Basic and acidic residues" evidence="2">
    <location>
        <begin position="2120"/>
        <end position="2158"/>
    </location>
</feature>
<feature type="compositionally biased region" description="Basic and acidic residues" evidence="2">
    <location>
        <begin position="1127"/>
        <end position="1173"/>
    </location>
</feature>
<feature type="compositionally biased region" description="Basic and acidic residues" evidence="2">
    <location>
        <begin position="3775"/>
        <end position="3806"/>
    </location>
</feature>
<feature type="region of interest" description="Disordered" evidence="2">
    <location>
        <begin position="1826"/>
        <end position="1858"/>
    </location>
</feature>
<feature type="region of interest" description="Disordered" evidence="2">
    <location>
        <begin position="858"/>
        <end position="963"/>
    </location>
</feature>
<feature type="region of interest" description="Disordered" evidence="2">
    <location>
        <begin position="3268"/>
        <end position="3543"/>
    </location>
</feature>
<feature type="compositionally biased region" description="Basic and acidic residues" evidence="2">
    <location>
        <begin position="859"/>
        <end position="889"/>
    </location>
</feature>
<feature type="region of interest" description="Disordered" evidence="2">
    <location>
        <begin position="288"/>
        <end position="326"/>
    </location>
</feature>
<gene>
    <name evidence="3" type="ORF">BN1204_037305</name>
</gene>
<feature type="compositionally biased region" description="Basic and acidic residues" evidence="2">
    <location>
        <begin position="3945"/>
        <end position="3957"/>
    </location>
</feature>
<feature type="region of interest" description="Disordered" evidence="2">
    <location>
        <begin position="2953"/>
        <end position="2991"/>
    </location>
</feature>
<feature type="region of interest" description="Disordered" evidence="2">
    <location>
        <begin position="417"/>
        <end position="448"/>
    </location>
</feature>
<feature type="region of interest" description="Disordered" evidence="2">
    <location>
        <begin position="1"/>
        <end position="39"/>
    </location>
</feature>
<feature type="region of interest" description="Disordered" evidence="2">
    <location>
        <begin position="1895"/>
        <end position="1943"/>
    </location>
</feature>
<feature type="compositionally biased region" description="Low complexity" evidence="2">
    <location>
        <begin position="2378"/>
        <end position="2399"/>
    </location>
</feature>
<feature type="region of interest" description="Disordered" evidence="2">
    <location>
        <begin position="2565"/>
        <end position="2608"/>
    </location>
</feature>
<feature type="compositionally biased region" description="Basic and acidic residues" evidence="2">
    <location>
        <begin position="293"/>
        <end position="307"/>
    </location>
</feature>
<feature type="region of interest" description="Disordered" evidence="2">
    <location>
        <begin position="4089"/>
        <end position="4113"/>
    </location>
</feature>
<feature type="region of interest" description="Disordered" evidence="2">
    <location>
        <begin position="2377"/>
        <end position="2399"/>
    </location>
</feature>
<feature type="compositionally biased region" description="Basic and acidic residues" evidence="2">
    <location>
        <begin position="780"/>
        <end position="801"/>
    </location>
</feature>
<feature type="region of interest" description="Disordered" evidence="2">
    <location>
        <begin position="3762"/>
        <end position="4064"/>
    </location>
</feature>
<feature type="region of interest" description="Disordered" evidence="2">
    <location>
        <begin position="1113"/>
        <end position="1300"/>
    </location>
</feature>
<feature type="compositionally biased region" description="Basic and acidic residues" evidence="2">
    <location>
        <begin position="1205"/>
        <end position="1228"/>
    </location>
</feature>
<feature type="compositionally biased region" description="Polar residues" evidence="2">
    <location>
        <begin position="613"/>
        <end position="628"/>
    </location>
</feature>
<feature type="compositionally biased region" description="Basic and acidic residues" evidence="2">
    <location>
        <begin position="4089"/>
        <end position="4103"/>
    </location>
</feature>
<feature type="region of interest" description="Disordered" evidence="2">
    <location>
        <begin position="4195"/>
        <end position="4223"/>
    </location>
</feature>
<feature type="compositionally biased region" description="Basic and acidic residues" evidence="2">
    <location>
        <begin position="3438"/>
        <end position="3448"/>
    </location>
</feature>
<feature type="compositionally biased region" description="Basic and acidic residues" evidence="2">
    <location>
        <begin position="4467"/>
        <end position="4486"/>
    </location>
</feature>
<accession>A0A0F7UDL2</accession>
<feature type="region of interest" description="Disordered" evidence="2">
    <location>
        <begin position="3106"/>
        <end position="3220"/>
    </location>
</feature>
<feature type="compositionally biased region" description="Basic and acidic residues" evidence="2">
    <location>
        <begin position="1745"/>
        <end position="1764"/>
    </location>
</feature>
<feature type="compositionally biased region" description="Low complexity" evidence="2">
    <location>
        <begin position="3125"/>
        <end position="3136"/>
    </location>
</feature>
<feature type="compositionally biased region" description="Basic and acidic residues" evidence="2">
    <location>
        <begin position="3401"/>
        <end position="3430"/>
    </location>
</feature>
<feature type="compositionally biased region" description="Low complexity" evidence="2">
    <location>
        <begin position="1694"/>
        <end position="1706"/>
    </location>
</feature>